<gene>
    <name evidence="1" type="ORF">AAFP95_06640</name>
</gene>
<dbReference type="AlphaFoldDB" id="A0AAU6WRZ9"/>
<dbReference type="EMBL" id="CP154834">
    <property type="protein sequence ID" value="XAO75574.1"/>
    <property type="molecule type" value="Genomic_DNA"/>
</dbReference>
<name>A0AAU6WRZ9_9FLAO</name>
<evidence type="ECO:0000313" key="2">
    <source>
        <dbReference type="Proteomes" id="UP001463665"/>
    </source>
</evidence>
<protein>
    <submittedName>
        <fullName evidence="1">Uncharacterized protein</fullName>
    </submittedName>
</protein>
<keyword evidence="2" id="KW-1185">Reference proteome</keyword>
<dbReference type="Proteomes" id="UP001463665">
    <property type="component" value="Chromosome"/>
</dbReference>
<evidence type="ECO:0000313" key="1">
    <source>
        <dbReference type="EMBL" id="XAO75574.1"/>
    </source>
</evidence>
<reference evidence="1 2" key="1">
    <citation type="submission" date="2024-04" db="EMBL/GenBank/DDBJ databases">
        <title>Genome sequencing and assembly of rice foliar adapted Chryseobacterium endophyticum OsEnb-ALM-A6.</title>
        <authorList>
            <person name="Kumar S."/>
            <person name="Javed M."/>
            <person name="Chouhan V."/>
            <person name="Charishma K."/>
            <person name="Patel A."/>
            <person name="Kumar M."/>
            <person name="Sahu K.P."/>
            <person name="Kumar A."/>
        </authorList>
    </citation>
    <scope>NUCLEOTIDE SEQUENCE [LARGE SCALE GENOMIC DNA]</scope>
    <source>
        <strain evidence="1 2">OsEnb-ALM-A6</strain>
    </source>
</reference>
<accession>A0AAU6WRZ9</accession>
<sequence length="118" mass="14078">MSIDTNNNSEIYNMITKILELQPTENKRNKISGKRCYTWNYVVIETDRDPYFDFINNFLDILEPKFDTLEGIGITRDKIILWMLYEYKQQCGIEFNPEEMLRLGNSGIHLNIDCWQND</sequence>
<proteinExistence type="predicted"/>
<organism evidence="1 2">
    <name type="scientific">Chryseobacterium endophyticum</name>
    <dbReference type="NCBI Taxonomy" id="1854762"/>
    <lineage>
        <taxon>Bacteria</taxon>
        <taxon>Pseudomonadati</taxon>
        <taxon>Bacteroidota</taxon>
        <taxon>Flavobacteriia</taxon>
        <taxon>Flavobacteriales</taxon>
        <taxon>Weeksellaceae</taxon>
        <taxon>Chryseobacterium group</taxon>
        <taxon>Chryseobacterium</taxon>
    </lineage>
</organism>
<dbReference type="RefSeq" id="WP_345767221.1">
    <property type="nucleotide sequence ID" value="NZ_CP154834.1"/>
</dbReference>